<dbReference type="GO" id="GO:0005524">
    <property type="term" value="F:ATP binding"/>
    <property type="evidence" value="ECO:0007669"/>
    <property type="project" value="UniProtKB-KW"/>
</dbReference>
<evidence type="ECO:0000313" key="9">
    <source>
        <dbReference type="Proteomes" id="UP000189703"/>
    </source>
</evidence>
<dbReference type="InParanoid" id="A0A1U7Z5D4"/>
<dbReference type="RefSeq" id="XP_010246027.1">
    <property type="nucleotide sequence ID" value="XM_010247725.2"/>
</dbReference>
<evidence type="ECO:0000256" key="3">
    <source>
        <dbReference type="ARBA" id="ARBA00022806"/>
    </source>
</evidence>
<dbReference type="InterPro" id="IPR041677">
    <property type="entry name" value="DNA2/NAM7_AAA_11"/>
</dbReference>
<dbReference type="SUPFAM" id="SSF52540">
    <property type="entry name" value="P-loop containing nucleoside triphosphate hydrolases"/>
    <property type="match status" value="1"/>
</dbReference>
<feature type="domain" description="DNA2/NAM7 helicase-like C-terminal" evidence="7">
    <location>
        <begin position="669"/>
        <end position="863"/>
    </location>
</feature>
<evidence type="ECO:0000313" key="10">
    <source>
        <dbReference type="RefSeq" id="XP_010246027.1"/>
    </source>
</evidence>
<dbReference type="KEGG" id="nnu:104589407"/>
<dbReference type="STRING" id="4432.A0A1U7Z5D4"/>
<feature type="compositionally biased region" description="Polar residues" evidence="5">
    <location>
        <begin position="1169"/>
        <end position="1205"/>
    </location>
</feature>
<dbReference type="AlphaFoldDB" id="A0A1U7Z5D4"/>
<feature type="domain" description="DNA2/NAM7 helicase helicase" evidence="6">
    <location>
        <begin position="252"/>
        <end position="661"/>
    </location>
</feature>
<protein>
    <submittedName>
        <fullName evidence="10">Uncharacterized protein LOC104589407 isoform X1</fullName>
    </submittedName>
</protein>
<dbReference type="InterPro" id="IPR045055">
    <property type="entry name" value="DNA2/NAM7-like"/>
</dbReference>
<feature type="region of interest" description="Disordered" evidence="5">
    <location>
        <begin position="1161"/>
        <end position="1205"/>
    </location>
</feature>
<dbReference type="GO" id="GO:0005694">
    <property type="term" value="C:chromosome"/>
    <property type="evidence" value="ECO:0007669"/>
    <property type="project" value="UniProtKB-ARBA"/>
</dbReference>
<dbReference type="Gene3D" id="3.40.50.300">
    <property type="entry name" value="P-loop containing nucleotide triphosphate hydrolases"/>
    <property type="match status" value="2"/>
</dbReference>
<dbReference type="CDD" id="cd18808">
    <property type="entry name" value="SF1_C_Upf1"/>
    <property type="match status" value="1"/>
</dbReference>
<gene>
    <name evidence="10" type="primary">LOC104589407</name>
</gene>
<dbReference type="Pfam" id="PF13087">
    <property type="entry name" value="AAA_12"/>
    <property type="match status" value="1"/>
</dbReference>
<evidence type="ECO:0000259" key="7">
    <source>
        <dbReference type="Pfam" id="PF13087"/>
    </source>
</evidence>
<dbReference type="Pfam" id="PF13086">
    <property type="entry name" value="AAA_11"/>
    <property type="match status" value="1"/>
</dbReference>
<dbReference type="PANTHER" id="PTHR10887:SF522">
    <property type="entry name" value="P-LOOP CONTAINING NUCLEOSIDE TRIPHOSPHATE HYDROLASES SUPERFAMILY PROTEIN"/>
    <property type="match status" value="1"/>
</dbReference>
<dbReference type="InterPro" id="IPR047187">
    <property type="entry name" value="SF1_C_Upf1"/>
</dbReference>
<dbReference type="FunFam" id="3.40.50.300:FF:000326">
    <property type="entry name" value="P-loop containing nucleoside triphosphate hydrolase"/>
    <property type="match status" value="1"/>
</dbReference>
<keyword evidence="3" id="KW-0347">Helicase</keyword>
<dbReference type="Pfam" id="PF20073">
    <property type="entry name" value="DUF6469"/>
    <property type="match status" value="1"/>
</dbReference>
<dbReference type="InterPro" id="IPR041679">
    <property type="entry name" value="DNA2/NAM7-like_C"/>
</dbReference>
<feature type="domain" description="DUF6469" evidence="8">
    <location>
        <begin position="86"/>
        <end position="203"/>
    </location>
</feature>
<dbReference type="InterPro" id="IPR027417">
    <property type="entry name" value="P-loop_NTPase"/>
</dbReference>
<accession>A0A1U7Z5D4</accession>
<evidence type="ECO:0000259" key="8">
    <source>
        <dbReference type="Pfam" id="PF20073"/>
    </source>
</evidence>
<evidence type="ECO:0000256" key="5">
    <source>
        <dbReference type="SAM" id="MobiDB-lite"/>
    </source>
</evidence>
<name>A0A1U7Z5D4_NELNU</name>
<proteinExistence type="predicted"/>
<keyword evidence="4" id="KW-0067">ATP-binding</keyword>
<evidence type="ECO:0000256" key="4">
    <source>
        <dbReference type="ARBA" id="ARBA00022840"/>
    </source>
</evidence>
<dbReference type="OrthoDB" id="6513042at2759"/>
<dbReference type="GeneID" id="104589407"/>
<keyword evidence="9" id="KW-1185">Reference proteome</keyword>
<dbReference type="InterPro" id="IPR045529">
    <property type="entry name" value="DUF6469"/>
</dbReference>
<dbReference type="eggNOG" id="KOG1801">
    <property type="taxonomic scope" value="Eukaryota"/>
</dbReference>
<reference evidence="10" key="1">
    <citation type="submission" date="2025-08" db="UniProtKB">
        <authorList>
            <consortium name="RefSeq"/>
        </authorList>
    </citation>
    <scope>IDENTIFICATION</scope>
</reference>
<dbReference type="GO" id="GO:0016787">
    <property type="term" value="F:hydrolase activity"/>
    <property type="evidence" value="ECO:0007669"/>
    <property type="project" value="UniProtKB-KW"/>
</dbReference>
<dbReference type="PANTHER" id="PTHR10887">
    <property type="entry name" value="DNA2/NAM7 HELICASE FAMILY"/>
    <property type="match status" value="1"/>
</dbReference>
<organism evidence="9 10">
    <name type="scientific">Nelumbo nucifera</name>
    <name type="common">Sacred lotus</name>
    <dbReference type="NCBI Taxonomy" id="4432"/>
    <lineage>
        <taxon>Eukaryota</taxon>
        <taxon>Viridiplantae</taxon>
        <taxon>Streptophyta</taxon>
        <taxon>Embryophyta</taxon>
        <taxon>Tracheophyta</taxon>
        <taxon>Spermatophyta</taxon>
        <taxon>Magnoliopsida</taxon>
        <taxon>Proteales</taxon>
        <taxon>Nelumbonaceae</taxon>
        <taxon>Nelumbo</taxon>
    </lineage>
</organism>
<evidence type="ECO:0000256" key="2">
    <source>
        <dbReference type="ARBA" id="ARBA00022801"/>
    </source>
</evidence>
<dbReference type="GO" id="GO:0004386">
    <property type="term" value="F:helicase activity"/>
    <property type="evidence" value="ECO:0007669"/>
    <property type="project" value="UniProtKB-KW"/>
</dbReference>
<dbReference type="Proteomes" id="UP000189703">
    <property type="component" value="Unplaced"/>
</dbReference>
<keyword evidence="1" id="KW-0547">Nucleotide-binding</keyword>
<sequence>MSSTKANTSKNKMKETFVDLVFSWSLKDVLNGQLFKEKVEKIPKTFLSIEHYLRSYRFPLIEETHADLNSSFLGIAQAPVCEILYVQRITKNKPPNDLCYNIVLKKRNMDGKQDKRMYEPGNGDLIVLSDVKPQSAADLSGTQKSYILALVTGGGNGDNPLRVKVRASKEIVIEQKRQNKRPTLFAVYLINMTTNIRIWEALNSDIHKGNMSIIKEVLCTDSIVGVNCDHCFAQDENLHEKKLLADLHSISLNGSQSKAVARSIMTRNCKHKSSVKLIWGPPGTGKTKTVSVLLLEFLRLKCRTLTCAPTNIAVMEVISRLLRLVRQHFRHHNFGLGDIVLFGNGERMKIDDHDDLLDVFLDYRLDRLKECFSPHNGWKHWLNSMILLLEDPAQQYLLYLKSIKKKEEKQDSAQIEKQDIKKWKGKEESVCVEERKGEDKPAQNLKEGKMEKDIVQTRINKVEEDGKVNEFQTLGQFIRARFGSIEKCLELFIKIFCTHLPTSFISEGVVQKMVRALDLLQSLGTLLQNVSLTNEELEEIFPHSKNVNNNDSGSAAYLVYKTKKMCLENLRSLCETFSVPEFSDEDSIRKFCFRSAHLIFCTASSSSKLQEEWMTPMEIVVIDEAAQLKECESTIPLQLPGVQHAILIGDQHQLPAMVKSKISEKAEFGRSLFERLVALGHDTHLLNVQYRMHPSISLFPNLEFYKKQISDAPNVKERCYERQFLNDKMYGPYSFINISNGKEEFHGCSQKNMVEVAVASEIVKHLYKASVATRQRISVGVISPYKAQVFAIQEKLGSTYETQSDFSVSVRSVDGFQGGEEDVIIISTVRSNGNGSVGFLANLQRTNVALTRARYCLWILGNGETLIKSRTIWKKVVLDAKNRGCFFNADKDKILSEAIISVLIESGQLESLFNMDSLLFRKARWKVLFNDDFLKSMRRIKKVETQKEVISILMKLSGGLHHCQKPKDLHFIDSTSSQLLQLCKVDALLNLVWTVDLLKQNAMYIQVLKIWDVIPLTEIPNLVENLDKIFSNYTLDIMDRCKLKCVKRNLVVPLSWKIHPNTTRLMDAQKVEPVQNVSNTLASLRLEEQPNIPPSSRNPKVPVQNLSSHITSLTHLEKLNVVPSVSKNLAVPMDGEIHSNSTRPVDVKKTVPVQSLSSHLAASSLGDKLNSSRLESESVDQSTSTQFNETSSSGVHDGSNESSSFLRCCIM</sequence>
<evidence type="ECO:0000259" key="6">
    <source>
        <dbReference type="Pfam" id="PF13086"/>
    </source>
</evidence>
<evidence type="ECO:0000256" key="1">
    <source>
        <dbReference type="ARBA" id="ARBA00022741"/>
    </source>
</evidence>
<dbReference type="OMA" id="CESTIPF"/>
<keyword evidence="2" id="KW-0378">Hydrolase</keyword>